<dbReference type="GO" id="GO:0016705">
    <property type="term" value="F:oxidoreductase activity, acting on paired donors, with incorporation or reduction of molecular oxygen"/>
    <property type="evidence" value="ECO:0007669"/>
    <property type="project" value="InterPro"/>
</dbReference>
<sequence>MSAIQDVRVGTAGSVPLRRALPRLLRSPLDALVGFADEAGGEVVRLSFGTFRPYLVAHPEHLQHVLRDNAANYVRDGKGLLWRPVRRAVGDAILVAEGPRWSSSRDVLQPLFTAKRVETLVDGMAVAIGEAVDVLNEPARTEQAVDANEALSRIVCQATMRVLFADKISVPDAVRVVAALGTIATAMVPRLLVPFMPYAIPMPGDRAFRDAVQTIDDVVLPIIRETMRQPSDSPDIISTLCRPRSVDGQEVTEQQIRDDVVAMISTSTETTIAVLSWLWPVLERYPDVAGRLYDEIDRVVGAGPIQRSHIAELQYTRMVLDELLRLYPAGWMIPRTAVASETLGRTRIPSGATVLVSPYVTQRMAAFWDDPEIFDPERFAPTAPRRQHRYSFFPFGGGPHQCLGQYLFLLEAPLIIATLLSRFRIQLRGNADLTPRMGASLRPRQNAQLTLVPVDRSHAG</sequence>
<proteinExistence type="inferred from homology"/>
<dbReference type="InterPro" id="IPR017972">
    <property type="entry name" value="Cyt_P450_CS"/>
</dbReference>
<dbReference type="PROSITE" id="PS00086">
    <property type="entry name" value="CYTOCHROME_P450"/>
    <property type="match status" value="1"/>
</dbReference>
<dbReference type="Proteomes" id="UP000642070">
    <property type="component" value="Unassembled WGS sequence"/>
</dbReference>
<dbReference type="InterPro" id="IPR050196">
    <property type="entry name" value="Cytochrome_P450_Monoox"/>
</dbReference>
<keyword evidence="10" id="KW-1185">Reference proteome</keyword>
<dbReference type="PANTHER" id="PTHR24291">
    <property type="entry name" value="CYTOCHROME P450 FAMILY 4"/>
    <property type="match status" value="1"/>
</dbReference>
<dbReference type="SUPFAM" id="SSF48264">
    <property type="entry name" value="Cytochrome P450"/>
    <property type="match status" value="1"/>
</dbReference>
<evidence type="ECO:0000313" key="10">
    <source>
        <dbReference type="Proteomes" id="UP000642070"/>
    </source>
</evidence>
<reference evidence="9" key="1">
    <citation type="journal article" date="2014" name="Int. J. Syst. Evol. Microbiol.">
        <title>Complete genome sequence of Corynebacterium casei LMG S-19264T (=DSM 44701T), isolated from a smear-ripened cheese.</title>
        <authorList>
            <consortium name="US DOE Joint Genome Institute (JGI-PGF)"/>
            <person name="Walter F."/>
            <person name="Albersmeier A."/>
            <person name="Kalinowski J."/>
            <person name="Ruckert C."/>
        </authorList>
    </citation>
    <scope>NUCLEOTIDE SEQUENCE</scope>
    <source>
        <strain evidence="9">JCM 19831</strain>
    </source>
</reference>
<dbReference type="PRINTS" id="PR00463">
    <property type="entry name" value="EP450I"/>
</dbReference>
<keyword evidence="6 8" id="KW-0503">Monooxygenase</keyword>
<dbReference type="InterPro" id="IPR002401">
    <property type="entry name" value="Cyt_P450_E_grp-I"/>
</dbReference>
<keyword evidence="5 7" id="KW-0408">Iron</keyword>
<keyword evidence="2 7" id="KW-0349">Heme</keyword>
<dbReference type="Pfam" id="PF00067">
    <property type="entry name" value="p450"/>
    <property type="match status" value="1"/>
</dbReference>
<name>A0A917TIK8_9ACTN</name>
<dbReference type="PRINTS" id="PR00385">
    <property type="entry name" value="P450"/>
</dbReference>
<evidence type="ECO:0000256" key="7">
    <source>
        <dbReference type="PIRSR" id="PIRSR602401-1"/>
    </source>
</evidence>
<dbReference type="GO" id="GO:0020037">
    <property type="term" value="F:heme binding"/>
    <property type="evidence" value="ECO:0007669"/>
    <property type="project" value="InterPro"/>
</dbReference>
<evidence type="ECO:0000256" key="5">
    <source>
        <dbReference type="ARBA" id="ARBA00023004"/>
    </source>
</evidence>
<gene>
    <name evidence="9" type="ORF">GCM10007977_026130</name>
</gene>
<dbReference type="Gene3D" id="1.10.630.10">
    <property type="entry name" value="Cytochrome P450"/>
    <property type="match status" value="1"/>
</dbReference>
<evidence type="ECO:0000256" key="3">
    <source>
        <dbReference type="ARBA" id="ARBA00022723"/>
    </source>
</evidence>
<evidence type="ECO:0000256" key="6">
    <source>
        <dbReference type="ARBA" id="ARBA00023033"/>
    </source>
</evidence>
<comment type="caution">
    <text evidence="9">The sequence shown here is derived from an EMBL/GenBank/DDBJ whole genome shotgun (WGS) entry which is preliminary data.</text>
</comment>
<keyword evidence="4 8" id="KW-0560">Oxidoreductase</keyword>
<organism evidence="9 10">
    <name type="scientific">Dactylosporangium sucinum</name>
    <dbReference type="NCBI Taxonomy" id="1424081"/>
    <lineage>
        <taxon>Bacteria</taxon>
        <taxon>Bacillati</taxon>
        <taxon>Actinomycetota</taxon>
        <taxon>Actinomycetes</taxon>
        <taxon>Micromonosporales</taxon>
        <taxon>Micromonosporaceae</taxon>
        <taxon>Dactylosporangium</taxon>
    </lineage>
</organism>
<evidence type="ECO:0000256" key="8">
    <source>
        <dbReference type="RuleBase" id="RU000461"/>
    </source>
</evidence>
<comment type="similarity">
    <text evidence="1 8">Belongs to the cytochrome P450 family.</text>
</comment>
<dbReference type="EMBL" id="BMPI01000010">
    <property type="protein sequence ID" value="GGM23748.1"/>
    <property type="molecule type" value="Genomic_DNA"/>
</dbReference>
<dbReference type="PANTHER" id="PTHR24291:SF50">
    <property type="entry name" value="BIFUNCTIONAL ALBAFLAVENONE MONOOXYGENASE_TERPENE SYNTHASE"/>
    <property type="match status" value="1"/>
</dbReference>
<dbReference type="InterPro" id="IPR001128">
    <property type="entry name" value="Cyt_P450"/>
</dbReference>
<feature type="binding site" description="axial binding residue" evidence="7">
    <location>
        <position position="402"/>
    </location>
    <ligand>
        <name>heme</name>
        <dbReference type="ChEBI" id="CHEBI:30413"/>
    </ligand>
    <ligandPart>
        <name>Fe</name>
        <dbReference type="ChEBI" id="CHEBI:18248"/>
    </ligandPart>
</feature>
<dbReference type="InterPro" id="IPR036396">
    <property type="entry name" value="Cyt_P450_sf"/>
</dbReference>
<reference evidence="9" key="2">
    <citation type="submission" date="2020-09" db="EMBL/GenBank/DDBJ databases">
        <authorList>
            <person name="Sun Q."/>
            <person name="Ohkuma M."/>
        </authorList>
    </citation>
    <scope>NUCLEOTIDE SEQUENCE</scope>
    <source>
        <strain evidence="9">JCM 19831</strain>
    </source>
</reference>
<evidence type="ECO:0000256" key="2">
    <source>
        <dbReference type="ARBA" id="ARBA00022617"/>
    </source>
</evidence>
<dbReference type="GO" id="GO:0004497">
    <property type="term" value="F:monooxygenase activity"/>
    <property type="evidence" value="ECO:0007669"/>
    <property type="project" value="UniProtKB-KW"/>
</dbReference>
<comment type="cofactor">
    <cofactor evidence="7">
        <name>heme</name>
        <dbReference type="ChEBI" id="CHEBI:30413"/>
    </cofactor>
</comment>
<dbReference type="AlphaFoldDB" id="A0A917TIK8"/>
<evidence type="ECO:0000313" key="9">
    <source>
        <dbReference type="EMBL" id="GGM23748.1"/>
    </source>
</evidence>
<evidence type="ECO:0000256" key="4">
    <source>
        <dbReference type="ARBA" id="ARBA00023002"/>
    </source>
</evidence>
<evidence type="ECO:0000256" key="1">
    <source>
        <dbReference type="ARBA" id="ARBA00010617"/>
    </source>
</evidence>
<keyword evidence="3 7" id="KW-0479">Metal-binding</keyword>
<protein>
    <submittedName>
        <fullName evidence="9">Cytochrome P450</fullName>
    </submittedName>
</protein>
<accession>A0A917TIK8</accession>
<dbReference type="GO" id="GO:0005506">
    <property type="term" value="F:iron ion binding"/>
    <property type="evidence" value="ECO:0007669"/>
    <property type="project" value="InterPro"/>
</dbReference>